<keyword evidence="2" id="KW-0808">Transferase</keyword>
<keyword evidence="4" id="KW-1185">Reference proteome</keyword>
<dbReference type="GO" id="GO:0016757">
    <property type="term" value="F:glycosyltransferase activity"/>
    <property type="evidence" value="ECO:0007669"/>
    <property type="project" value="UniProtKB-KW"/>
</dbReference>
<dbReference type="InterPro" id="IPR012477">
    <property type="entry name" value="Glyco_transf_52"/>
</dbReference>
<accession>A0A379LPU1</accession>
<dbReference type="EMBL" id="UGVC01000011">
    <property type="protein sequence ID" value="SUD98986.1"/>
    <property type="molecule type" value="Genomic_DNA"/>
</dbReference>
<evidence type="ECO:0000313" key="1">
    <source>
        <dbReference type="EMBL" id="SUD91800.1"/>
    </source>
</evidence>
<evidence type="ECO:0000313" key="2">
    <source>
        <dbReference type="EMBL" id="SUD98902.1"/>
    </source>
</evidence>
<protein>
    <submittedName>
        <fullName evidence="2">CMP-N-acetylneuraminate-beta-galactosamide-alpha-2,3-sialyltransferase</fullName>
        <ecNumber evidence="2">2.4.99.-</ecNumber>
    </submittedName>
</protein>
<reference evidence="2 4" key="1">
    <citation type="submission" date="2018-06" db="EMBL/GenBank/DDBJ databases">
        <authorList>
            <consortium name="Pathogen Informatics"/>
            <person name="Doyle S."/>
        </authorList>
    </citation>
    <scope>NUCLEOTIDE SEQUENCE [LARGE SCALE GENOMIC DNA]</scope>
    <source>
        <strain evidence="2 4">NCTC10526</strain>
    </source>
</reference>
<dbReference type="Proteomes" id="UP000254123">
    <property type="component" value="Unassembled WGS sequence"/>
</dbReference>
<dbReference type="AlphaFoldDB" id="A0A379LPU1"/>
<keyword evidence="2" id="KW-0328">Glycosyltransferase</keyword>
<evidence type="ECO:0000313" key="4">
    <source>
        <dbReference type="Proteomes" id="UP000254123"/>
    </source>
</evidence>
<name>A0A379LPU1_9GAMM</name>
<gene>
    <name evidence="2" type="primary">lst_3</name>
    <name evidence="1" type="synonym">lst_1</name>
    <name evidence="3" type="synonym">lst_4</name>
    <name evidence="1" type="ORF">NCTC10526_02172</name>
    <name evidence="2" type="ORF">NCTC10526_02891</name>
    <name evidence="3" type="ORF">NCTC10526_02975</name>
</gene>
<dbReference type="EC" id="2.4.99.-" evidence="2"/>
<dbReference type="EMBL" id="UGVC01000001">
    <property type="protein sequence ID" value="SUD91800.1"/>
    <property type="molecule type" value="Genomic_DNA"/>
</dbReference>
<sequence>MLGFFKNSNHHENKRSDMSKNLLMCATPLQMLIAERIIRIYPHEDFKLLLLVLSDNDKYRYYYNRISSLCSGSIYHVPERGLKGIFKLLKNLKKNRMLIGYDKIYIASINESYFQYIISFNSKAQVFTFDDGTANIFSNSIYFKNENINIYKRICRGLLGLNIYTEHVRSLSKLHYTIYFDMPNIVDNTKYLELFDDTGSKKLKSSNKTIKIYLGQPLSDKFSDKYIASILDKLGVTHYFPHPREKTFPNGDFQIIETPLIFEDYIINYLELNDEIFIEVFSFISGALINLSSFNRVRTVYIYNYKLYEEYKSFYDLVQKKFNIPLIHP</sequence>
<dbReference type="EMBL" id="UGVC01000008">
    <property type="protein sequence ID" value="SUD98902.1"/>
    <property type="molecule type" value="Genomic_DNA"/>
</dbReference>
<dbReference type="STRING" id="1123034.GCA_000685805_02560"/>
<proteinExistence type="predicted"/>
<organism evidence="2 4">
    <name type="scientific">Psychrobacter phenylpyruvicus</name>
    <dbReference type="NCBI Taxonomy" id="29432"/>
    <lineage>
        <taxon>Bacteria</taxon>
        <taxon>Pseudomonadati</taxon>
        <taxon>Pseudomonadota</taxon>
        <taxon>Gammaproteobacteria</taxon>
        <taxon>Moraxellales</taxon>
        <taxon>Moraxellaceae</taxon>
        <taxon>Psychrobacter</taxon>
    </lineage>
</organism>
<dbReference type="Pfam" id="PF07922">
    <property type="entry name" value="Glyco_transf_52"/>
    <property type="match status" value="1"/>
</dbReference>
<dbReference type="Gene3D" id="3.30.370.20">
    <property type="match status" value="1"/>
</dbReference>
<evidence type="ECO:0000313" key="3">
    <source>
        <dbReference type="EMBL" id="SUD98986.1"/>
    </source>
</evidence>